<dbReference type="Pfam" id="PF17042">
    <property type="entry name" value="NBD_C"/>
    <property type="match status" value="1"/>
</dbReference>
<dbReference type="Gene3D" id="3.40.50.10840">
    <property type="entry name" value="Putative sugar-binding, N-terminal domain"/>
    <property type="match status" value="1"/>
</dbReference>
<accession>A0ABY2SDX1</accession>
<dbReference type="InterPro" id="IPR031475">
    <property type="entry name" value="NBD_C"/>
</dbReference>
<protein>
    <submittedName>
        <fullName evidence="9">Four-carbon acid sugar kinase family protein</fullName>
    </submittedName>
</protein>
<comment type="caution">
    <text evidence="9">The sequence shown here is derived from an EMBL/GenBank/DDBJ whole genome shotgun (WGS) entry which is preliminary data.</text>
</comment>
<evidence type="ECO:0000256" key="3">
    <source>
        <dbReference type="ARBA" id="ARBA00022741"/>
    </source>
</evidence>
<keyword evidence="10" id="KW-1185">Reference proteome</keyword>
<dbReference type="SUPFAM" id="SSF142764">
    <property type="entry name" value="YgbK-like"/>
    <property type="match status" value="1"/>
</dbReference>
<dbReference type="Pfam" id="PF07005">
    <property type="entry name" value="SBD_N"/>
    <property type="match status" value="1"/>
</dbReference>
<evidence type="ECO:0000256" key="1">
    <source>
        <dbReference type="ARBA" id="ARBA00005715"/>
    </source>
</evidence>
<organism evidence="9 10">
    <name type="scientific">Martelella alba</name>
    <dbReference type="NCBI Taxonomy" id="2590451"/>
    <lineage>
        <taxon>Bacteria</taxon>
        <taxon>Pseudomonadati</taxon>
        <taxon>Pseudomonadota</taxon>
        <taxon>Alphaproteobacteria</taxon>
        <taxon>Hyphomicrobiales</taxon>
        <taxon>Aurantimonadaceae</taxon>
        <taxon>Martelella</taxon>
    </lineage>
</organism>
<reference evidence="9 10" key="1">
    <citation type="submission" date="2019-04" db="EMBL/GenBank/DDBJ databases">
        <authorList>
            <person name="Li M."/>
            <person name="Gao C."/>
        </authorList>
    </citation>
    <scope>NUCLEOTIDE SEQUENCE [LARGE SCALE GENOMIC DNA]</scope>
    <source>
        <strain evidence="9 10">BGMRC 2031</strain>
    </source>
</reference>
<comment type="similarity">
    <text evidence="1">Belongs to the four-carbon acid sugar kinase family.</text>
</comment>
<dbReference type="RefSeq" id="WP_136992836.1">
    <property type="nucleotide sequence ID" value="NZ_SZPQ01000061.1"/>
</dbReference>
<proteinExistence type="inferred from homology"/>
<dbReference type="InterPro" id="IPR037051">
    <property type="entry name" value="4-carb_acid_sugar_kinase_N_sf"/>
</dbReference>
<feature type="domain" description="Four-carbon acid sugar kinase nucleotide binding" evidence="8">
    <location>
        <begin position="244"/>
        <end position="412"/>
    </location>
</feature>
<dbReference type="GO" id="GO:0016301">
    <property type="term" value="F:kinase activity"/>
    <property type="evidence" value="ECO:0007669"/>
    <property type="project" value="UniProtKB-KW"/>
</dbReference>
<dbReference type="InterPro" id="IPR042213">
    <property type="entry name" value="NBD_C_sf"/>
</dbReference>
<dbReference type="EMBL" id="SZPQ01000061">
    <property type="protein sequence ID" value="TKI02812.1"/>
    <property type="molecule type" value="Genomic_DNA"/>
</dbReference>
<dbReference type="Gene3D" id="3.40.980.20">
    <property type="entry name" value="Four-carbon acid sugar kinase, nucleotide binding domain"/>
    <property type="match status" value="1"/>
</dbReference>
<evidence type="ECO:0000256" key="2">
    <source>
        <dbReference type="ARBA" id="ARBA00022679"/>
    </source>
</evidence>
<evidence type="ECO:0000313" key="10">
    <source>
        <dbReference type="Proteomes" id="UP000305202"/>
    </source>
</evidence>
<keyword evidence="5" id="KW-0067">ATP-binding</keyword>
<evidence type="ECO:0000313" key="9">
    <source>
        <dbReference type="EMBL" id="TKI02812.1"/>
    </source>
</evidence>
<keyword evidence="2" id="KW-0808">Transferase</keyword>
<sequence length="425" mass="45121">MGQWETPLWVLADDFTGANDIGGALARTGARVHVLFDARRTAKDVGADVQIINTDSRALPARQAAQRVKTALAGWRELGGECWLFKKIDSTLRGNLGAELDAALAATGATLAIVAPAVPRLGRTTRNGQCYIHGRPLAETEYASDPKTPIRHSGVIERCHEQSVLPMGVIDLTRVRDEGLAAVLADAAASGRRMLVVDAENDGDLARIVRAPGALATRPILVGAAGLGDALARELNPKPASPVLAVIGSMSHNAQRQIACLRNQYDVALVDIDVEQILGDAAHSGDERGREQAIFALRRGQHCLIRTCQSTEQRSQIEQLCARYGLTRQTLGETLCASLAELTAAVCRQAPPAGLFLSGGDVAMAVARGMGATGFRIEGQIAGCVPWGHLLNGAQGLRVMTKAGGFGDEHILVEVIRFIEETSSE</sequence>
<name>A0ABY2SDX1_9HYPH</name>
<keyword evidence="6" id="KW-0119">Carbohydrate metabolism</keyword>
<dbReference type="InterPro" id="IPR010737">
    <property type="entry name" value="4-carb_acid_sugar_kinase_N"/>
</dbReference>
<dbReference type="NCBIfam" id="NF047819">
    <property type="entry name" value="ThrnKinDtnkGamma"/>
    <property type="match status" value="1"/>
</dbReference>
<evidence type="ECO:0000259" key="7">
    <source>
        <dbReference type="Pfam" id="PF07005"/>
    </source>
</evidence>
<evidence type="ECO:0000256" key="6">
    <source>
        <dbReference type="ARBA" id="ARBA00023277"/>
    </source>
</evidence>
<keyword evidence="3" id="KW-0547">Nucleotide-binding</keyword>
<gene>
    <name evidence="9" type="ORF">FCN80_23955</name>
</gene>
<keyword evidence="4 9" id="KW-0418">Kinase</keyword>
<feature type="domain" description="Four-carbon acid sugar kinase N-terminal" evidence="7">
    <location>
        <begin position="9"/>
        <end position="231"/>
    </location>
</feature>
<evidence type="ECO:0000259" key="8">
    <source>
        <dbReference type="Pfam" id="PF17042"/>
    </source>
</evidence>
<evidence type="ECO:0000256" key="5">
    <source>
        <dbReference type="ARBA" id="ARBA00022840"/>
    </source>
</evidence>
<dbReference type="Proteomes" id="UP000305202">
    <property type="component" value="Unassembled WGS sequence"/>
</dbReference>
<evidence type="ECO:0000256" key="4">
    <source>
        <dbReference type="ARBA" id="ARBA00022777"/>
    </source>
</evidence>